<name>A0ABD2BQL5_VESMC</name>
<feature type="transmembrane region" description="Helical" evidence="2">
    <location>
        <begin position="57"/>
        <end position="80"/>
    </location>
</feature>
<keyword evidence="2" id="KW-1133">Transmembrane helix</keyword>
<evidence type="ECO:0000256" key="2">
    <source>
        <dbReference type="SAM" id="Phobius"/>
    </source>
</evidence>
<evidence type="ECO:0000313" key="3">
    <source>
        <dbReference type="EMBL" id="KAL2735076.1"/>
    </source>
</evidence>
<dbReference type="AlphaFoldDB" id="A0ABD2BQL5"/>
<accession>A0ABD2BQL5</accession>
<proteinExistence type="predicted"/>
<feature type="region of interest" description="Disordered" evidence="1">
    <location>
        <begin position="86"/>
        <end position="113"/>
    </location>
</feature>
<gene>
    <name evidence="3" type="ORF">V1477_013332</name>
</gene>
<organism evidence="3 4">
    <name type="scientific">Vespula maculifrons</name>
    <name type="common">Eastern yellow jacket</name>
    <name type="synonym">Wasp</name>
    <dbReference type="NCBI Taxonomy" id="7453"/>
    <lineage>
        <taxon>Eukaryota</taxon>
        <taxon>Metazoa</taxon>
        <taxon>Ecdysozoa</taxon>
        <taxon>Arthropoda</taxon>
        <taxon>Hexapoda</taxon>
        <taxon>Insecta</taxon>
        <taxon>Pterygota</taxon>
        <taxon>Neoptera</taxon>
        <taxon>Endopterygota</taxon>
        <taxon>Hymenoptera</taxon>
        <taxon>Apocrita</taxon>
        <taxon>Aculeata</taxon>
        <taxon>Vespoidea</taxon>
        <taxon>Vespidae</taxon>
        <taxon>Vespinae</taxon>
        <taxon>Vespula</taxon>
    </lineage>
</organism>
<reference evidence="3 4" key="1">
    <citation type="journal article" date="2024" name="Ann. Entomol. Soc. Am.">
        <title>Genomic analyses of the southern and eastern yellowjacket wasps (Hymenoptera: Vespidae) reveal evolutionary signatures of social life.</title>
        <authorList>
            <person name="Catto M.A."/>
            <person name="Caine P.B."/>
            <person name="Orr S.E."/>
            <person name="Hunt B.G."/>
            <person name="Goodisman M.A.D."/>
        </authorList>
    </citation>
    <scope>NUCLEOTIDE SEQUENCE [LARGE SCALE GENOMIC DNA]</scope>
    <source>
        <strain evidence="3">232</strain>
        <tissue evidence="3">Head and thorax</tissue>
    </source>
</reference>
<evidence type="ECO:0000256" key="1">
    <source>
        <dbReference type="SAM" id="MobiDB-lite"/>
    </source>
</evidence>
<dbReference type="Proteomes" id="UP001607303">
    <property type="component" value="Unassembled WGS sequence"/>
</dbReference>
<sequence>MQSESEYRYLIEVVQPVFLKRIKLTFNIEIKLHLKFQIIHNIQEYIVLISKIIEMRLFVSIICTILMCIIFPMITVRAMITVLDNNTKEPPNTTPSPEIIVAPTRRCPPGEQHDSLGKCRKIFAKHRQ</sequence>
<keyword evidence="4" id="KW-1185">Reference proteome</keyword>
<keyword evidence="2" id="KW-0812">Transmembrane</keyword>
<evidence type="ECO:0000313" key="4">
    <source>
        <dbReference type="Proteomes" id="UP001607303"/>
    </source>
</evidence>
<dbReference type="EMBL" id="JAYRBN010000067">
    <property type="protein sequence ID" value="KAL2735076.1"/>
    <property type="molecule type" value="Genomic_DNA"/>
</dbReference>
<protein>
    <submittedName>
        <fullName evidence="3">Uncharacterized protein</fullName>
    </submittedName>
</protein>
<comment type="caution">
    <text evidence="3">The sequence shown here is derived from an EMBL/GenBank/DDBJ whole genome shotgun (WGS) entry which is preliminary data.</text>
</comment>
<keyword evidence="2" id="KW-0472">Membrane</keyword>